<name>A0A0A9C562_ARUDO</name>
<sequence>MWGLQYRRCTRDVRRHQEHMAARQATSATTSPSQSRG</sequence>
<evidence type="ECO:0000313" key="2">
    <source>
        <dbReference type="EMBL" id="JAD71454.1"/>
    </source>
</evidence>
<protein>
    <submittedName>
        <fullName evidence="2">Uncharacterized protein</fullName>
    </submittedName>
</protein>
<organism evidence="2">
    <name type="scientific">Arundo donax</name>
    <name type="common">Giant reed</name>
    <name type="synonym">Donax arundinaceus</name>
    <dbReference type="NCBI Taxonomy" id="35708"/>
    <lineage>
        <taxon>Eukaryota</taxon>
        <taxon>Viridiplantae</taxon>
        <taxon>Streptophyta</taxon>
        <taxon>Embryophyta</taxon>
        <taxon>Tracheophyta</taxon>
        <taxon>Spermatophyta</taxon>
        <taxon>Magnoliopsida</taxon>
        <taxon>Liliopsida</taxon>
        <taxon>Poales</taxon>
        <taxon>Poaceae</taxon>
        <taxon>PACMAD clade</taxon>
        <taxon>Arundinoideae</taxon>
        <taxon>Arundineae</taxon>
        <taxon>Arundo</taxon>
    </lineage>
</organism>
<reference evidence="2" key="2">
    <citation type="journal article" date="2015" name="Data Brief">
        <title>Shoot transcriptome of the giant reed, Arundo donax.</title>
        <authorList>
            <person name="Barrero R.A."/>
            <person name="Guerrero F.D."/>
            <person name="Moolhuijzen P."/>
            <person name="Goolsby J.A."/>
            <person name="Tidwell J."/>
            <person name="Bellgard S.E."/>
            <person name="Bellgard M.I."/>
        </authorList>
    </citation>
    <scope>NUCLEOTIDE SEQUENCE</scope>
    <source>
        <tissue evidence="2">Shoot tissue taken approximately 20 cm above the soil surface</tissue>
    </source>
</reference>
<dbReference type="AlphaFoldDB" id="A0A0A9C562"/>
<feature type="region of interest" description="Disordered" evidence="1">
    <location>
        <begin position="1"/>
        <end position="37"/>
    </location>
</feature>
<evidence type="ECO:0000256" key="1">
    <source>
        <dbReference type="SAM" id="MobiDB-lite"/>
    </source>
</evidence>
<feature type="compositionally biased region" description="Low complexity" evidence="1">
    <location>
        <begin position="22"/>
        <end position="37"/>
    </location>
</feature>
<dbReference type="EMBL" id="GBRH01226441">
    <property type="protein sequence ID" value="JAD71454.1"/>
    <property type="molecule type" value="Transcribed_RNA"/>
</dbReference>
<reference evidence="2" key="1">
    <citation type="submission" date="2014-09" db="EMBL/GenBank/DDBJ databases">
        <authorList>
            <person name="Magalhaes I.L.F."/>
            <person name="Oliveira U."/>
            <person name="Santos F.R."/>
            <person name="Vidigal T.H.D.A."/>
            <person name="Brescovit A.D."/>
            <person name="Santos A.J."/>
        </authorList>
    </citation>
    <scope>NUCLEOTIDE SEQUENCE</scope>
    <source>
        <tissue evidence="2">Shoot tissue taken approximately 20 cm above the soil surface</tissue>
    </source>
</reference>
<proteinExistence type="predicted"/>
<accession>A0A0A9C562</accession>